<organism evidence="1 2">
    <name type="scientific">Linderina macrospora</name>
    <dbReference type="NCBI Taxonomy" id="4868"/>
    <lineage>
        <taxon>Eukaryota</taxon>
        <taxon>Fungi</taxon>
        <taxon>Fungi incertae sedis</taxon>
        <taxon>Zoopagomycota</taxon>
        <taxon>Kickxellomycotina</taxon>
        <taxon>Kickxellomycetes</taxon>
        <taxon>Kickxellales</taxon>
        <taxon>Kickxellaceae</taxon>
        <taxon>Linderina</taxon>
    </lineage>
</organism>
<keyword evidence="2" id="KW-1185">Reference proteome</keyword>
<gene>
    <name evidence="1" type="ORF">FBU59_001182</name>
</gene>
<sequence>MLTAQYAQILPEIHGEGVPMVVWTKPIEQAPGLPFYLAVFQPNSPKEFANVVAIKREGTRDCKGEVVVWEQADDRTGGVQQWAEYDLLGSQGPGDGMGLLGDEMAGDIKPSSFVTLRGIWDTETKGALAVDLPPEPPASAQWMLELVSLPLMTEPEPNKSLRALHMELTRLDSLCLSLQEGTKWMQHEDGFQLHPWQQDVKSEPEILSDNDTEPKDDGCRVAGTLAKHREEFGQKVDAFIETSIKDPRGTTVLGRFGRTTPSHTTHGFPERTDLDFTDRLWNLAHSAHDSSDLSELLTAVAEGLETNKLQPFIQHTNHAPLAQVIRETLKLVQQRNLMDADQEHERLARQLDLWIDEQPSDAFVAVGVQKLRNDFWFYFVNGQLATAKQIEKILDPELEPGVLVERFWVLMRILEVWWLVQQSVPGLPRHYVCQVVSALLVHFGNALGNKAVYEEALRVTLFLPVYATEVQEFVSAVGEGIDPTRYTVLAQKAGKKKLVMLTKTPGMLGSAFNTDEMAAVEALENGGEVVFDDYTEFVANMH</sequence>
<evidence type="ECO:0000313" key="2">
    <source>
        <dbReference type="Proteomes" id="UP001150603"/>
    </source>
</evidence>
<reference evidence="1" key="1">
    <citation type="submission" date="2022-07" db="EMBL/GenBank/DDBJ databases">
        <title>Phylogenomic reconstructions and comparative analyses of Kickxellomycotina fungi.</title>
        <authorList>
            <person name="Reynolds N.K."/>
            <person name="Stajich J.E."/>
            <person name="Barry K."/>
            <person name="Grigoriev I.V."/>
            <person name="Crous P."/>
            <person name="Smith M.E."/>
        </authorList>
    </citation>
    <scope>NUCLEOTIDE SEQUENCE</scope>
    <source>
        <strain evidence="1">NRRL 5244</strain>
    </source>
</reference>
<evidence type="ECO:0000313" key="1">
    <source>
        <dbReference type="EMBL" id="KAJ1949347.1"/>
    </source>
</evidence>
<dbReference type="EMBL" id="JANBPW010000478">
    <property type="protein sequence ID" value="KAJ1949347.1"/>
    <property type="molecule type" value="Genomic_DNA"/>
</dbReference>
<comment type="caution">
    <text evidence="1">The sequence shown here is derived from an EMBL/GenBank/DDBJ whole genome shotgun (WGS) entry which is preliminary data.</text>
</comment>
<proteinExistence type="predicted"/>
<dbReference type="Proteomes" id="UP001150603">
    <property type="component" value="Unassembled WGS sequence"/>
</dbReference>
<accession>A0ACC1JEX7</accession>
<protein>
    <submittedName>
        <fullName evidence="1">Uncharacterized protein</fullName>
    </submittedName>
</protein>
<name>A0ACC1JEX7_9FUNG</name>